<dbReference type="Pfam" id="PF07632">
    <property type="entry name" value="Sde182_NH-like"/>
    <property type="match status" value="1"/>
</dbReference>
<organism evidence="3 4">
    <name type="scientific">Aspergillus pseudoustus</name>
    <dbReference type="NCBI Taxonomy" id="1810923"/>
    <lineage>
        <taxon>Eukaryota</taxon>
        <taxon>Fungi</taxon>
        <taxon>Dikarya</taxon>
        <taxon>Ascomycota</taxon>
        <taxon>Pezizomycotina</taxon>
        <taxon>Eurotiomycetes</taxon>
        <taxon>Eurotiomycetidae</taxon>
        <taxon>Eurotiales</taxon>
        <taxon>Aspergillaceae</taxon>
        <taxon>Aspergillus</taxon>
        <taxon>Aspergillus subgen. Nidulantes</taxon>
    </lineage>
</organism>
<dbReference type="InterPro" id="IPR011483">
    <property type="entry name" value="Sde182_NH-like"/>
</dbReference>
<dbReference type="Gene3D" id="3.90.245.10">
    <property type="entry name" value="Ribonucleoside hydrolase-like"/>
    <property type="match status" value="1"/>
</dbReference>
<evidence type="ECO:0000313" key="4">
    <source>
        <dbReference type="Proteomes" id="UP001610446"/>
    </source>
</evidence>
<reference evidence="3 4" key="1">
    <citation type="submission" date="2024-07" db="EMBL/GenBank/DDBJ databases">
        <title>Section-level genome sequencing and comparative genomics of Aspergillus sections Usti and Cavernicolus.</title>
        <authorList>
            <consortium name="Lawrence Berkeley National Laboratory"/>
            <person name="Nybo J.L."/>
            <person name="Vesth T.C."/>
            <person name="Theobald S."/>
            <person name="Frisvad J.C."/>
            <person name="Larsen T.O."/>
            <person name="Kjaerboelling I."/>
            <person name="Rothschild-Mancinelli K."/>
            <person name="Lyhne E.K."/>
            <person name="Kogle M.E."/>
            <person name="Barry K."/>
            <person name="Clum A."/>
            <person name="Na H."/>
            <person name="Ledsgaard L."/>
            <person name="Lin J."/>
            <person name="Lipzen A."/>
            <person name="Kuo A."/>
            <person name="Riley R."/>
            <person name="Mondo S."/>
            <person name="Labutti K."/>
            <person name="Haridas S."/>
            <person name="Pangalinan J."/>
            <person name="Salamov A.A."/>
            <person name="Simmons B.A."/>
            <person name="Magnuson J.K."/>
            <person name="Chen J."/>
            <person name="Drula E."/>
            <person name="Henrissat B."/>
            <person name="Wiebenga A."/>
            <person name="Lubbers R.J."/>
            <person name="Gomes A.C."/>
            <person name="Makela M.R."/>
            <person name="Stajich J."/>
            <person name="Grigoriev I.V."/>
            <person name="Mortensen U.H."/>
            <person name="De Vries R.P."/>
            <person name="Baker S.E."/>
            <person name="Andersen M.R."/>
        </authorList>
    </citation>
    <scope>NUCLEOTIDE SEQUENCE [LARGE SCALE GENOMIC DNA]</scope>
    <source>
        <strain evidence="3 4">CBS 123904</strain>
    </source>
</reference>
<evidence type="ECO:0008006" key="5">
    <source>
        <dbReference type="Google" id="ProtNLM"/>
    </source>
</evidence>
<dbReference type="Pfam" id="PF21027">
    <property type="entry name" value="Sde0182_C"/>
    <property type="match status" value="1"/>
</dbReference>
<protein>
    <recommendedName>
        <fullName evidence="5">Cellulose-binding protein</fullName>
    </recommendedName>
</protein>
<gene>
    <name evidence="3" type="ORF">BJY01DRAFT_261986</name>
</gene>
<dbReference type="EMBL" id="JBFXLU010000004">
    <property type="protein sequence ID" value="KAL2857357.1"/>
    <property type="molecule type" value="Genomic_DNA"/>
</dbReference>
<dbReference type="Gene3D" id="2.60.40.10">
    <property type="entry name" value="Immunoglobulins"/>
    <property type="match status" value="1"/>
</dbReference>
<dbReference type="InterPro" id="IPR036452">
    <property type="entry name" value="Ribo_hydro-like"/>
</dbReference>
<evidence type="ECO:0000259" key="2">
    <source>
        <dbReference type="Pfam" id="PF21027"/>
    </source>
</evidence>
<evidence type="ECO:0000259" key="1">
    <source>
        <dbReference type="Pfam" id="PF07632"/>
    </source>
</evidence>
<sequence>MASPTKLQTYASKPRVFIISDISNEPDDAESLVRYLLYANQFQTEGLVACTSTWMKNKVCPQDMHKIIDGYERVVDNLNAHAHPNDPYPTAEYFRSLIKKGAETYGMAAVGDNVPLSEGGQLLLERIEASSNSEHPLWILCWGGTNVLASVLLKIQNTHSAAEAAQLRSKLRVYTISDQDDTGTWIRYNYPDLFYICSVHGWNQYGMAAWAGISGDVWYGFDKGGPDSTKISKQWIKENIQIGPLGSKYPDFMFIPEGDTPTFLYLIQNGLGVPERPDFGSWGGRYIATDASGKGIPNGHFSDTVDEVIGCDGQKHKSNHATIWRWRDAFQNDFAARMQWTFSADLGKTNHHPVININGITGLEPLHFELEAGAILHLDSSASYDPDPTDSLSFKWYQYRDPSATQWSVQHEVGELDIKLLNEAGSIVEVKLPPAEKCCVELISREAVRKGQLLHLILEVKDSGSPPLITYRRVIIQTTNEKLLGGGGGAEAIGDVMRDIIQ</sequence>
<keyword evidence="4" id="KW-1185">Reference proteome</keyword>
<feature type="domain" description="Cellulose-binding Sde182 nucleoside hydrolase-like" evidence="1">
    <location>
        <begin position="15"/>
        <end position="286"/>
    </location>
</feature>
<dbReference type="Proteomes" id="UP001610446">
    <property type="component" value="Unassembled WGS sequence"/>
</dbReference>
<comment type="caution">
    <text evidence="3">The sequence shown here is derived from an EMBL/GenBank/DDBJ whole genome shotgun (WGS) entry which is preliminary data.</text>
</comment>
<dbReference type="InterPro" id="IPR048527">
    <property type="entry name" value="Sde182_C"/>
</dbReference>
<proteinExistence type="predicted"/>
<accession>A0ABR4KZ36</accession>
<evidence type="ECO:0000313" key="3">
    <source>
        <dbReference type="EMBL" id="KAL2857357.1"/>
    </source>
</evidence>
<dbReference type="InterPro" id="IPR013783">
    <property type="entry name" value="Ig-like_fold"/>
</dbReference>
<name>A0ABR4KZ36_9EURO</name>
<feature type="domain" description="Cellulose-binding Sde182 C-terminal" evidence="2">
    <location>
        <begin position="377"/>
        <end position="478"/>
    </location>
</feature>